<proteinExistence type="predicted"/>
<name>A0ABD5KV21_PRIAR</name>
<dbReference type="Pfam" id="PF05402">
    <property type="entry name" value="PqqD"/>
    <property type="match status" value="1"/>
</dbReference>
<dbReference type="InterPro" id="IPR008792">
    <property type="entry name" value="PQQD"/>
</dbReference>
<dbReference type="InterPro" id="IPR041881">
    <property type="entry name" value="PqqD_sf"/>
</dbReference>
<gene>
    <name evidence="1" type="ORF">ABDD91_11005</name>
</gene>
<dbReference type="Proteomes" id="UP001418804">
    <property type="component" value="Unassembled WGS sequence"/>
</dbReference>
<dbReference type="RefSeq" id="WP_098626851.1">
    <property type="nucleotide sequence ID" value="NZ_JAQQBN010000001.1"/>
</dbReference>
<sequence length="89" mass="10054">MTSYIQKGGYEVMEVDSEWVVLNPQAYTVTTLNEVGGYCWKVIENKKTLAEIIKAVAAYYNTEAELIKGDIQHFLNKLIDCGLVEQYAS</sequence>
<evidence type="ECO:0000313" key="2">
    <source>
        <dbReference type="Proteomes" id="UP001418804"/>
    </source>
</evidence>
<dbReference type="AlphaFoldDB" id="A0ABD5KV21"/>
<comment type="caution">
    <text evidence="1">The sequence shown here is derived from an EMBL/GenBank/DDBJ whole genome shotgun (WGS) entry which is preliminary data.</text>
</comment>
<accession>A0ABD5KV21</accession>
<reference evidence="1 2" key="1">
    <citation type="submission" date="2024-05" db="EMBL/GenBank/DDBJ databases">
        <title>The mechanism of isolation and screening of efficient mineral weathering bacteria priestia aryabhattai c4-10 with weathered biotite.</title>
        <authorList>
            <person name="Yang S."/>
        </authorList>
    </citation>
    <scope>NUCLEOTIDE SEQUENCE [LARGE SCALE GENOMIC DNA]</scope>
    <source>
        <strain evidence="1 2">C4-10</strain>
    </source>
</reference>
<evidence type="ECO:0000313" key="1">
    <source>
        <dbReference type="EMBL" id="MEN3153367.1"/>
    </source>
</evidence>
<dbReference type="Gene3D" id="1.10.10.1150">
    <property type="entry name" value="Coenzyme PQQ synthesis protein D (PqqD)"/>
    <property type="match status" value="1"/>
</dbReference>
<protein>
    <submittedName>
        <fullName evidence="1">PqqD family protein</fullName>
    </submittedName>
</protein>
<dbReference type="EMBL" id="JBDIVD010000001">
    <property type="protein sequence ID" value="MEN3153367.1"/>
    <property type="molecule type" value="Genomic_DNA"/>
</dbReference>
<reference evidence="1 2" key="2">
    <citation type="submission" date="2024-05" db="EMBL/GenBank/DDBJ databases">
        <authorList>
            <person name="Zheng X."/>
        </authorList>
    </citation>
    <scope>NUCLEOTIDE SEQUENCE [LARGE SCALE GENOMIC DNA]</scope>
    <source>
        <strain evidence="1 2">C4-10</strain>
    </source>
</reference>
<organism evidence="1 2">
    <name type="scientific">Priestia aryabhattai</name>
    <name type="common">Bacillus aryabhattai</name>
    <dbReference type="NCBI Taxonomy" id="412384"/>
    <lineage>
        <taxon>Bacteria</taxon>
        <taxon>Bacillati</taxon>
        <taxon>Bacillota</taxon>
        <taxon>Bacilli</taxon>
        <taxon>Bacillales</taxon>
        <taxon>Bacillaceae</taxon>
        <taxon>Priestia</taxon>
    </lineage>
</organism>